<sequence length="131" mass="14353">MPAPKTTSFVAFPEADHLEETKRRLDDQFNQVQELLRKGAEHQASTLHEVCAAAREQSGADYEMVAGRLQDMSGMLANLEAQMQAGAAARKASLAQVFTSLEGSVTYTLLRLHKERSAALEQLDALKPPTL</sequence>
<keyword evidence="2" id="KW-1185">Reference proteome</keyword>
<dbReference type="EMBL" id="JALJOU010000015">
    <property type="protein sequence ID" value="KAK9839603.1"/>
    <property type="molecule type" value="Genomic_DNA"/>
</dbReference>
<evidence type="ECO:0000313" key="1">
    <source>
        <dbReference type="EMBL" id="KAK9839603.1"/>
    </source>
</evidence>
<proteinExistence type="predicted"/>
<protein>
    <submittedName>
        <fullName evidence="1">Uncharacterized protein</fullName>
    </submittedName>
</protein>
<comment type="caution">
    <text evidence="1">The sequence shown here is derived from an EMBL/GenBank/DDBJ whole genome shotgun (WGS) entry which is preliminary data.</text>
</comment>
<reference evidence="1 2" key="1">
    <citation type="journal article" date="2024" name="Nat. Commun.">
        <title>Phylogenomics reveals the evolutionary origins of lichenization in chlorophyte algae.</title>
        <authorList>
            <person name="Puginier C."/>
            <person name="Libourel C."/>
            <person name="Otte J."/>
            <person name="Skaloud P."/>
            <person name="Haon M."/>
            <person name="Grisel S."/>
            <person name="Petersen M."/>
            <person name="Berrin J.G."/>
            <person name="Delaux P.M."/>
            <person name="Dal Grande F."/>
            <person name="Keller J."/>
        </authorList>
    </citation>
    <scope>NUCLEOTIDE SEQUENCE [LARGE SCALE GENOMIC DNA]</scope>
    <source>
        <strain evidence="1 2">SAG 245.80</strain>
    </source>
</reference>
<dbReference type="AlphaFoldDB" id="A0AAW1S0H5"/>
<evidence type="ECO:0000313" key="2">
    <source>
        <dbReference type="Proteomes" id="UP001445335"/>
    </source>
</evidence>
<dbReference type="Proteomes" id="UP001445335">
    <property type="component" value="Unassembled WGS sequence"/>
</dbReference>
<gene>
    <name evidence="1" type="ORF">WJX81_000223</name>
</gene>
<name>A0AAW1S0H5_9CHLO</name>
<accession>A0AAW1S0H5</accession>
<organism evidence="1 2">
    <name type="scientific">Elliptochloris bilobata</name>
    <dbReference type="NCBI Taxonomy" id="381761"/>
    <lineage>
        <taxon>Eukaryota</taxon>
        <taxon>Viridiplantae</taxon>
        <taxon>Chlorophyta</taxon>
        <taxon>core chlorophytes</taxon>
        <taxon>Trebouxiophyceae</taxon>
        <taxon>Trebouxiophyceae incertae sedis</taxon>
        <taxon>Elliptochloris clade</taxon>
        <taxon>Elliptochloris</taxon>
    </lineage>
</organism>